<dbReference type="KEGG" id="goq:ACH46_12180"/>
<keyword evidence="2" id="KW-0472">Membrane</keyword>
<evidence type="ECO:0000313" key="3">
    <source>
        <dbReference type="EMBL" id="ALG86844.1"/>
    </source>
</evidence>
<name>A0A0N9NGG0_9ACTN</name>
<dbReference type="STRING" id="1136941.ACH46_12180"/>
<protein>
    <submittedName>
        <fullName evidence="3">Membrane protein</fullName>
    </submittedName>
</protein>
<evidence type="ECO:0000313" key="4">
    <source>
        <dbReference type="Proteomes" id="UP000063789"/>
    </source>
</evidence>
<accession>A0A0N9NGG0</accession>
<dbReference type="NCBIfam" id="TIGR02234">
    <property type="entry name" value="trp_oprn_chp"/>
    <property type="match status" value="1"/>
</dbReference>
<feature type="transmembrane region" description="Helical" evidence="2">
    <location>
        <begin position="79"/>
        <end position="99"/>
    </location>
</feature>
<keyword evidence="4" id="KW-1185">Reference proteome</keyword>
<evidence type="ECO:0000256" key="1">
    <source>
        <dbReference type="SAM" id="MobiDB-lite"/>
    </source>
</evidence>
<sequence>MNRRYQAIASILILVAALGLWGASRMKWATILVGENPPSPSRVVTVDGSQWSPWLVAVAIAMVAAVGAQFAVRGMALRLVAILVAIGGGVSVIPAISLLTEGQDNSYIVKMAGLDPSRNPIDGIPVESTPGYLVIAAAVCAVIGAVFMMRTANKSGMSSKYDSPAARRAELERKVFAERERAAAGEPVAPETNERFLWDSLDEGLDPTDDEK</sequence>
<feature type="region of interest" description="Disordered" evidence="1">
    <location>
        <begin position="180"/>
        <end position="212"/>
    </location>
</feature>
<dbReference type="Pfam" id="PF09534">
    <property type="entry name" value="Trp_oprn_chp"/>
    <property type="match status" value="1"/>
</dbReference>
<dbReference type="InterPro" id="IPR019051">
    <property type="entry name" value="Trp_biosyn_TM_oprn/chp"/>
</dbReference>
<feature type="transmembrane region" description="Helical" evidence="2">
    <location>
        <begin position="53"/>
        <end position="72"/>
    </location>
</feature>
<reference evidence="4" key="1">
    <citation type="submission" date="2015-06" db="EMBL/GenBank/DDBJ databases">
        <title>Complete genome sequence and metabolic analysis of phthalate degradation pathway in Gordonia sp. QH-11.</title>
        <authorList>
            <person name="Jin D."/>
            <person name="Kong X."/>
            <person name="Bai Z."/>
        </authorList>
    </citation>
    <scope>NUCLEOTIDE SEQUENCE [LARGE SCALE GENOMIC DNA]</scope>
    <source>
        <strain evidence="4">QH-11</strain>
    </source>
</reference>
<dbReference type="OrthoDB" id="4372702at2"/>
<evidence type="ECO:0000256" key="2">
    <source>
        <dbReference type="SAM" id="Phobius"/>
    </source>
</evidence>
<keyword evidence="2" id="KW-1133">Transmembrane helix</keyword>
<dbReference type="EMBL" id="CP011853">
    <property type="protein sequence ID" value="ALG86844.1"/>
    <property type="molecule type" value="Genomic_DNA"/>
</dbReference>
<feature type="transmembrane region" description="Helical" evidence="2">
    <location>
        <begin position="131"/>
        <end position="149"/>
    </location>
</feature>
<dbReference type="InterPro" id="IPR011746">
    <property type="entry name" value="Trp_synth-assoc_CHP"/>
</dbReference>
<dbReference type="AlphaFoldDB" id="A0A0N9NGG0"/>
<dbReference type="PATRIC" id="fig|1136941.3.peg.2483"/>
<gene>
    <name evidence="3" type="ORF">ACH46_12180</name>
</gene>
<proteinExistence type="predicted"/>
<dbReference type="Proteomes" id="UP000063789">
    <property type="component" value="Chromosome"/>
</dbReference>
<organism evidence="3 4">
    <name type="scientific">Gordonia phthalatica</name>
    <dbReference type="NCBI Taxonomy" id="1136941"/>
    <lineage>
        <taxon>Bacteria</taxon>
        <taxon>Bacillati</taxon>
        <taxon>Actinomycetota</taxon>
        <taxon>Actinomycetes</taxon>
        <taxon>Mycobacteriales</taxon>
        <taxon>Gordoniaceae</taxon>
        <taxon>Gordonia</taxon>
    </lineage>
</organism>
<reference evidence="3 4" key="2">
    <citation type="journal article" date="2017" name="Int. J. Syst. Evol. Microbiol.">
        <title>Gordonia phthalatica sp. nov., a di-n-butyl phthalate-degrading bacterium isolated from activated sludge.</title>
        <authorList>
            <person name="Jin D."/>
            <person name="Kong X."/>
            <person name="Jia M."/>
            <person name="Yu X."/>
            <person name="Wang X."/>
            <person name="Zhuang X."/>
            <person name="Deng Y."/>
            <person name="Bai Z."/>
        </authorList>
    </citation>
    <scope>NUCLEOTIDE SEQUENCE [LARGE SCALE GENOMIC DNA]</scope>
    <source>
        <strain evidence="3 4">QH-11</strain>
    </source>
</reference>
<keyword evidence="2" id="KW-0812">Transmembrane</keyword>
<feature type="compositionally biased region" description="Acidic residues" evidence="1">
    <location>
        <begin position="200"/>
        <end position="212"/>
    </location>
</feature>